<comment type="function">
    <text evidence="9">This protein specifically catalyzes the removal of signal peptides from prolipoproteins.</text>
</comment>
<feature type="transmembrane region" description="Helical" evidence="9">
    <location>
        <begin position="83"/>
        <end position="103"/>
    </location>
</feature>
<dbReference type="EMBL" id="CP121687">
    <property type="protein sequence ID" value="WZL70894.1"/>
    <property type="molecule type" value="Genomic_DNA"/>
</dbReference>
<proteinExistence type="inferred from homology"/>
<evidence type="ECO:0000256" key="10">
    <source>
        <dbReference type="RuleBase" id="RU004181"/>
    </source>
</evidence>
<feature type="transmembrane region" description="Helical" evidence="9">
    <location>
        <begin position="59"/>
        <end position="76"/>
    </location>
</feature>
<evidence type="ECO:0000313" key="12">
    <source>
        <dbReference type="Proteomes" id="UP001486565"/>
    </source>
</evidence>
<dbReference type="PANTHER" id="PTHR33695">
    <property type="entry name" value="LIPOPROTEIN SIGNAL PEPTIDASE"/>
    <property type="match status" value="1"/>
</dbReference>
<comment type="subcellular location">
    <subcellularLocation>
        <location evidence="9">Cell membrane</location>
        <topology evidence="9">Multi-pass membrane protein</topology>
    </subcellularLocation>
</comment>
<keyword evidence="2 9" id="KW-1003">Cell membrane</keyword>
<evidence type="ECO:0000256" key="2">
    <source>
        <dbReference type="ARBA" id="ARBA00022475"/>
    </source>
</evidence>
<dbReference type="HAMAP" id="MF_00161">
    <property type="entry name" value="LspA"/>
    <property type="match status" value="1"/>
</dbReference>
<dbReference type="NCBIfam" id="TIGR00077">
    <property type="entry name" value="lspA"/>
    <property type="match status" value="1"/>
</dbReference>
<comment type="catalytic activity">
    <reaction evidence="9">
        <text>Release of signal peptides from bacterial membrane prolipoproteins. Hydrolyzes -Xaa-Yaa-Zaa-|-(S,diacylglyceryl)Cys-, in which Xaa is hydrophobic (preferably Leu), and Yaa (Ala or Ser) and Zaa (Gly or Ala) have small, neutral side chains.</text>
        <dbReference type="EC" id="3.4.23.36"/>
    </reaction>
</comment>
<evidence type="ECO:0000256" key="6">
    <source>
        <dbReference type="ARBA" id="ARBA00022801"/>
    </source>
</evidence>
<comment type="similarity">
    <text evidence="1 9 10">Belongs to the peptidase A8 family.</text>
</comment>
<evidence type="ECO:0000256" key="7">
    <source>
        <dbReference type="ARBA" id="ARBA00022989"/>
    </source>
</evidence>
<comment type="pathway">
    <text evidence="9">Protein modification; lipoprotein biosynthesis (signal peptide cleavage).</text>
</comment>
<name>A0ABZ2Y8T9_9FIRM</name>
<feature type="active site" evidence="9">
    <location>
        <position position="129"/>
    </location>
</feature>
<feature type="active site" evidence="9">
    <location>
        <position position="113"/>
    </location>
</feature>
<dbReference type="InterPro" id="IPR001872">
    <property type="entry name" value="Peptidase_A8"/>
</dbReference>
<dbReference type="EC" id="3.4.23.36" evidence="9"/>
<keyword evidence="4 9" id="KW-0812">Transmembrane</keyword>
<keyword evidence="5 9" id="KW-0064">Aspartyl protease</keyword>
<sequence>MIFFVICLGIIILDQWTKKLAENKLKNGESRPILGNTVKLTLHRNKGAALNLFENHPKFIKMVTLPAILLTILYLFKIIRHKGFTLTKVAIAFIAGGGLGNLIDRSKKGYVVDFFHFNFKNCPIFNLADLFIIFGTILLQFLLLFKKTPID</sequence>
<keyword evidence="12" id="KW-1185">Reference proteome</keyword>
<protein>
    <recommendedName>
        <fullName evidence="9">Lipoprotein signal peptidase</fullName>
        <ecNumber evidence="9">3.4.23.36</ecNumber>
    </recommendedName>
    <alternativeName>
        <fullName evidence="9">Prolipoprotein signal peptidase</fullName>
    </alternativeName>
    <alternativeName>
        <fullName evidence="9">Signal peptidase II</fullName>
        <shortName evidence="9">SPase II</shortName>
    </alternativeName>
</protein>
<keyword evidence="6 9" id="KW-0378">Hydrolase</keyword>
<reference evidence="11 12" key="1">
    <citation type="submission" date="2023-03" db="EMBL/GenBank/DDBJ databases">
        <title>Novel Species.</title>
        <authorList>
            <person name="Ma S."/>
        </authorList>
    </citation>
    <scope>NUCLEOTIDE SEQUENCE [LARGE SCALE GENOMIC DNA]</scope>
    <source>
        <strain evidence="11 12">LIND6LT2</strain>
    </source>
</reference>
<dbReference type="RefSeq" id="WP_341877854.1">
    <property type="nucleotide sequence ID" value="NZ_CP121687.1"/>
</dbReference>
<evidence type="ECO:0000256" key="1">
    <source>
        <dbReference type="ARBA" id="ARBA00006139"/>
    </source>
</evidence>
<gene>
    <name evidence="9 11" type="primary">lspA</name>
    <name evidence="11" type="ORF">QBE51_05055</name>
</gene>
<keyword evidence="8 9" id="KW-0472">Membrane</keyword>
<organism evidence="11 12">
    <name type="scientific">Defluviitalea saccharophila</name>
    <dbReference type="NCBI Taxonomy" id="879970"/>
    <lineage>
        <taxon>Bacteria</taxon>
        <taxon>Bacillati</taxon>
        <taxon>Bacillota</taxon>
        <taxon>Clostridia</taxon>
        <taxon>Lachnospirales</taxon>
        <taxon>Defluviitaleaceae</taxon>
        <taxon>Defluviitalea</taxon>
    </lineage>
</organism>
<evidence type="ECO:0000256" key="3">
    <source>
        <dbReference type="ARBA" id="ARBA00022670"/>
    </source>
</evidence>
<accession>A0ABZ2Y8T9</accession>
<evidence type="ECO:0000256" key="8">
    <source>
        <dbReference type="ARBA" id="ARBA00023136"/>
    </source>
</evidence>
<dbReference type="Pfam" id="PF01252">
    <property type="entry name" value="Peptidase_A8"/>
    <property type="match status" value="1"/>
</dbReference>
<comment type="caution">
    <text evidence="9">Lacks conserved residue(s) required for the propagation of feature annotation.</text>
</comment>
<dbReference type="PANTHER" id="PTHR33695:SF1">
    <property type="entry name" value="LIPOPROTEIN SIGNAL PEPTIDASE"/>
    <property type="match status" value="1"/>
</dbReference>
<evidence type="ECO:0000256" key="5">
    <source>
        <dbReference type="ARBA" id="ARBA00022750"/>
    </source>
</evidence>
<dbReference type="GO" id="GO:0004190">
    <property type="term" value="F:aspartic-type endopeptidase activity"/>
    <property type="evidence" value="ECO:0007669"/>
    <property type="project" value="UniProtKB-EC"/>
</dbReference>
<keyword evidence="7 9" id="KW-1133">Transmembrane helix</keyword>
<evidence type="ECO:0000256" key="4">
    <source>
        <dbReference type="ARBA" id="ARBA00022692"/>
    </source>
</evidence>
<dbReference type="Proteomes" id="UP001486565">
    <property type="component" value="Chromosome"/>
</dbReference>
<evidence type="ECO:0000256" key="9">
    <source>
        <dbReference type="HAMAP-Rule" id="MF_00161"/>
    </source>
</evidence>
<keyword evidence="3 9" id="KW-0645">Protease</keyword>
<evidence type="ECO:0000313" key="11">
    <source>
        <dbReference type="EMBL" id="WZL70894.1"/>
    </source>
</evidence>
<dbReference type="PRINTS" id="PR00781">
    <property type="entry name" value="LIPOSIGPTASE"/>
</dbReference>
<feature type="transmembrane region" description="Helical" evidence="9">
    <location>
        <begin position="123"/>
        <end position="145"/>
    </location>
</feature>